<feature type="domain" description="Large ribosomal subunit protein uL6 alpha-beta" evidence="9">
    <location>
        <begin position="11"/>
        <end position="82"/>
    </location>
</feature>
<organism evidence="10 11">
    <name type="scientific">Stratiformator vulcanicus</name>
    <dbReference type="NCBI Taxonomy" id="2527980"/>
    <lineage>
        <taxon>Bacteria</taxon>
        <taxon>Pseudomonadati</taxon>
        <taxon>Planctomycetota</taxon>
        <taxon>Planctomycetia</taxon>
        <taxon>Planctomycetales</taxon>
        <taxon>Planctomycetaceae</taxon>
        <taxon>Stratiformator</taxon>
    </lineage>
</organism>
<keyword evidence="4 6" id="KW-0689">Ribosomal protein</keyword>
<evidence type="ECO:0000256" key="5">
    <source>
        <dbReference type="ARBA" id="ARBA00023274"/>
    </source>
</evidence>
<name>A0A517R0Z5_9PLAN</name>
<gene>
    <name evidence="6 10" type="primary">rplF</name>
    <name evidence="10" type="ORF">Pan189_18900</name>
</gene>
<dbReference type="PANTHER" id="PTHR11655">
    <property type="entry name" value="60S/50S RIBOSOMAL PROTEIN L6/L9"/>
    <property type="match status" value="1"/>
</dbReference>
<dbReference type="AlphaFoldDB" id="A0A517R0Z5"/>
<dbReference type="InterPro" id="IPR000702">
    <property type="entry name" value="Ribosomal_uL6-like"/>
</dbReference>
<dbReference type="KEGG" id="svp:Pan189_18900"/>
<dbReference type="OrthoDB" id="9805007at2"/>
<dbReference type="Proteomes" id="UP000317318">
    <property type="component" value="Chromosome"/>
</dbReference>
<dbReference type="EMBL" id="CP036268">
    <property type="protein sequence ID" value="QDT37510.1"/>
    <property type="molecule type" value="Genomic_DNA"/>
</dbReference>
<dbReference type="GO" id="GO:0003735">
    <property type="term" value="F:structural constituent of ribosome"/>
    <property type="evidence" value="ECO:0007669"/>
    <property type="project" value="UniProtKB-UniRule"/>
</dbReference>
<keyword evidence="2 6" id="KW-0699">rRNA-binding</keyword>
<dbReference type="PIRSF" id="PIRSF002162">
    <property type="entry name" value="Ribosomal_L6"/>
    <property type="match status" value="1"/>
</dbReference>
<dbReference type="InterPro" id="IPR002358">
    <property type="entry name" value="Ribosomal_uL6_CS"/>
</dbReference>
<evidence type="ECO:0000256" key="3">
    <source>
        <dbReference type="ARBA" id="ARBA00022884"/>
    </source>
</evidence>
<dbReference type="InterPro" id="IPR036789">
    <property type="entry name" value="Ribosomal_uL6-like_a/b-dom_sf"/>
</dbReference>
<dbReference type="FunFam" id="3.90.930.12:FF:000001">
    <property type="entry name" value="50S ribosomal protein L6"/>
    <property type="match status" value="1"/>
</dbReference>
<evidence type="ECO:0000313" key="10">
    <source>
        <dbReference type="EMBL" id="QDT37510.1"/>
    </source>
</evidence>
<comment type="subunit">
    <text evidence="6">Part of the 50S ribosomal subunit.</text>
</comment>
<dbReference type="PRINTS" id="PR00059">
    <property type="entry name" value="RIBOSOMALL6"/>
</dbReference>
<keyword evidence="3 6" id="KW-0694">RNA-binding</keyword>
<evidence type="ECO:0000256" key="2">
    <source>
        <dbReference type="ARBA" id="ARBA00022730"/>
    </source>
</evidence>
<evidence type="ECO:0000256" key="6">
    <source>
        <dbReference type="HAMAP-Rule" id="MF_01365"/>
    </source>
</evidence>
<dbReference type="Gene3D" id="3.90.930.12">
    <property type="entry name" value="Ribosomal protein L6, alpha-beta domain"/>
    <property type="match status" value="2"/>
</dbReference>
<evidence type="ECO:0000256" key="7">
    <source>
        <dbReference type="RuleBase" id="RU003869"/>
    </source>
</evidence>
<comment type="similarity">
    <text evidence="1 6 7">Belongs to the universal ribosomal protein uL6 family.</text>
</comment>
<dbReference type="RefSeq" id="WP_145363619.1">
    <property type="nucleotide sequence ID" value="NZ_CP036268.1"/>
</dbReference>
<dbReference type="InterPro" id="IPR019906">
    <property type="entry name" value="Ribosomal_uL6_bac-type"/>
</dbReference>
<reference evidence="10 11" key="1">
    <citation type="submission" date="2019-02" db="EMBL/GenBank/DDBJ databases">
        <title>Deep-cultivation of Planctomycetes and their phenomic and genomic characterization uncovers novel biology.</title>
        <authorList>
            <person name="Wiegand S."/>
            <person name="Jogler M."/>
            <person name="Boedeker C."/>
            <person name="Pinto D."/>
            <person name="Vollmers J."/>
            <person name="Rivas-Marin E."/>
            <person name="Kohn T."/>
            <person name="Peeters S.H."/>
            <person name="Heuer A."/>
            <person name="Rast P."/>
            <person name="Oberbeckmann S."/>
            <person name="Bunk B."/>
            <person name="Jeske O."/>
            <person name="Meyerdierks A."/>
            <person name="Storesund J.E."/>
            <person name="Kallscheuer N."/>
            <person name="Luecker S."/>
            <person name="Lage O.M."/>
            <person name="Pohl T."/>
            <person name="Merkel B.J."/>
            <person name="Hornburger P."/>
            <person name="Mueller R.-W."/>
            <person name="Bruemmer F."/>
            <person name="Labrenz M."/>
            <person name="Spormann A.M."/>
            <person name="Op den Camp H."/>
            <person name="Overmann J."/>
            <person name="Amann R."/>
            <person name="Jetten M.S.M."/>
            <person name="Mascher T."/>
            <person name="Medema M.H."/>
            <person name="Devos D.P."/>
            <person name="Kaster A.-K."/>
            <person name="Ovreas L."/>
            <person name="Rohde M."/>
            <person name="Galperin M.Y."/>
            <person name="Jogler C."/>
        </authorList>
    </citation>
    <scope>NUCLEOTIDE SEQUENCE [LARGE SCALE GENOMIC DNA]</scope>
    <source>
        <strain evidence="10 11">Pan189</strain>
    </source>
</reference>
<dbReference type="GO" id="GO:0022625">
    <property type="term" value="C:cytosolic large ribosomal subunit"/>
    <property type="evidence" value="ECO:0007669"/>
    <property type="project" value="UniProtKB-UniRule"/>
</dbReference>
<sequence>MSRIGKKPVSVPDAVAVTIEKGTVKVKGPKGELTFDPPASISVKYDDDSKSVVVSRPNDQRANRALHGLTRALINNMVAGVQTPFEKKLEIQGVGYNAQLNGQKLRLQVGFANTVTLDVPAGVDCQLSDPTHITITSPDKHKCGQFAANIRAVRPPEPYKGKGIRYLGENVRRKAGKTAGG</sequence>
<dbReference type="PANTHER" id="PTHR11655:SF14">
    <property type="entry name" value="LARGE RIBOSOMAL SUBUNIT PROTEIN UL6M"/>
    <property type="match status" value="1"/>
</dbReference>
<keyword evidence="5 6" id="KW-0687">Ribonucleoprotein</keyword>
<feature type="domain" description="Large ribosomal subunit protein uL6 alpha-beta" evidence="9">
    <location>
        <begin position="93"/>
        <end position="166"/>
    </location>
</feature>
<dbReference type="Pfam" id="PF00347">
    <property type="entry name" value="Ribosomal_L6"/>
    <property type="match status" value="2"/>
</dbReference>
<dbReference type="SUPFAM" id="SSF56053">
    <property type="entry name" value="Ribosomal protein L6"/>
    <property type="match status" value="2"/>
</dbReference>
<proteinExistence type="inferred from homology"/>
<dbReference type="HAMAP" id="MF_01365_B">
    <property type="entry name" value="Ribosomal_uL6_B"/>
    <property type="match status" value="1"/>
</dbReference>
<keyword evidence="11" id="KW-1185">Reference proteome</keyword>
<dbReference type="InterPro" id="IPR020040">
    <property type="entry name" value="Ribosomal_uL6_a/b-dom"/>
</dbReference>
<dbReference type="GO" id="GO:0019843">
    <property type="term" value="F:rRNA binding"/>
    <property type="evidence" value="ECO:0007669"/>
    <property type="project" value="UniProtKB-UniRule"/>
</dbReference>
<dbReference type="NCBIfam" id="TIGR03654">
    <property type="entry name" value="L6_bact"/>
    <property type="match status" value="1"/>
</dbReference>
<accession>A0A517R0Z5</accession>
<evidence type="ECO:0000256" key="4">
    <source>
        <dbReference type="ARBA" id="ARBA00022980"/>
    </source>
</evidence>
<dbReference type="GO" id="GO:0002181">
    <property type="term" value="P:cytoplasmic translation"/>
    <property type="evidence" value="ECO:0007669"/>
    <property type="project" value="TreeGrafter"/>
</dbReference>
<comment type="function">
    <text evidence="6 8">This protein binds to the 23S rRNA, and is important in its secondary structure. It is located near the subunit interface in the base of the L7/L12 stalk, and near the tRNA binding site of the peptidyltransferase center.</text>
</comment>
<evidence type="ECO:0000256" key="8">
    <source>
        <dbReference type="RuleBase" id="RU003870"/>
    </source>
</evidence>
<protein>
    <recommendedName>
        <fullName evidence="6">Large ribosomal subunit protein uL6</fullName>
    </recommendedName>
</protein>
<evidence type="ECO:0000256" key="1">
    <source>
        <dbReference type="ARBA" id="ARBA00009356"/>
    </source>
</evidence>
<dbReference type="PROSITE" id="PS00525">
    <property type="entry name" value="RIBOSOMAL_L6_1"/>
    <property type="match status" value="1"/>
</dbReference>
<evidence type="ECO:0000259" key="9">
    <source>
        <dbReference type="Pfam" id="PF00347"/>
    </source>
</evidence>
<evidence type="ECO:0000313" key="11">
    <source>
        <dbReference type="Proteomes" id="UP000317318"/>
    </source>
</evidence>
<dbReference type="FunFam" id="3.90.930.12:FF:000002">
    <property type="entry name" value="50S ribosomal protein L6"/>
    <property type="match status" value="1"/>
</dbReference>